<protein>
    <submittedName>
        <fullName evidence="2">Uncharacterized protein</fullName>
    </submittedName>
</protein>
<feature type="compositionally biased region" description="Polar residues" evidence="1">
    <location>
        <begin position="66"/>
        <end position="84"/>
    </location>
</feature>
<dbReference type="AlphaFoldDB" id="A0A9J6FRF1"/>
<dbReference type="EMBL" id="JABSTR010000002">
    <property type="protein sequence ID" value="KAH9364848.1"/>
    <property type="molecule type" value="Genomic_DNA"/>
</dbReference>
<keyword evidence="3" id="KW-1185">Reference proteome</keyword>
<dbReference type="Proteomes" id="UP000821853">
    <property type="component" value="Chromosome 10"/>
</dbReference>
<feature type="compositionally biased region" description="Basic and acidic residues" evidence="1">
    <location>
        <begin position="7"/>
        <end position="17"/>
    </location>
</feature>
<organism evidence="2 3">
    <name type="scientific">Haemaphysalis longicornis</name>
    <name type="common">Bush tick</name>
    <dbReference type="NCBI Taxonomy" id="44386"/>
    <lineage>
        <taxon>Eukaryota</taxon>
        <taxon>Metazoa</taxon>
        <taxon>Ecdysozoa</taxon>
        <taxon>Arthropoda</taxon>
        <taxon>Chelicerata</taxon>
        <taxon>Arachnida</taxon>
        <taxon>Acari</taxon>
        <taxon>Parasitiformes</taxon>
        <taxon>Ixodida</taxon>
        <taxon>Ixodoidea</taxon>
        <taxon>Ixodidae</taxon>
        <taxon>Haemaphysalinae</taxon>
        <taxon>Haemaphysalis</taxon>
    </lineage>
</organism>
<name>A0A9J6FRF1_HAELO</name>
<sequence length="84" mass="9412">MAEEDNQMQHDDFEKNQDSPAADEWIMNVSKAQRRRDRQQLGQITPAAAAFLAPGRETKTPKDKTSTISSPTAKWTQPGQARTV</sequence>
<feature type="region of interest" description="Disordered" evidence="1">
    <location>
        <begin position="1"/>
        <end position="84"/>
    </location>
</feature>
<accession>A0A9J6FRF1</accession>
<evidence type="ECO:0000313" key="3">
    <source>
        <dbReference type="Proteomes" id="UP000821853"/>
    </source>
</evidence>
<dbReference type="VEuPathDB" id="VectorBase:HLOH_064102"/>
<feature type="compositionally biased region" description="Basic and acidic residues" evidence="1">
    <location>
        <begin position="56"/>
        <end position="65"/>
    </location>
</feature>
<evidence type="ECO:0000313" key="2">
    <source>
        <dbReference type="EMBL" id="KAH9364848.1"/>
    </source>
</evidence>
<proteinExistence type="predicted"/>
<evidence type="ECO:0000256" key="1">
    <source>
        <dbReference type="SAM" id="MobiDB-lite"/>
    </source>
</evidence>
<reference evidence="2 3" key="1">
    <citation type="journal article" date="2020" name="Cell">
        <title>Large-Scale Comparative Analyses of Tick Genomes Elucidate Their Genetic Diversity and Vector Capacities.</title>
        <authorList>
            <consortium name="Tick Genome and Microbiome Consortium (TIGMIC)"/>
            <person name="Jia N."/>
            <person name="Wang J."/>
            <person name="Shi W."/>
            <person name="Du L."/>
            <person name="Sun Y."/>
            <person name="Zhan W."/>
            <person name="Jiang J.F."/>
            <person name="Wang Q."/>
            <person name="Zhang B."/>
            <person name="Ji P."/>
            <person name="Bell-Sakyi L."/>
            <person name="Cui X.M."/>
            <person name="Yuan T.T."/>
            <person name="Jiang B.G."/>
            <person name="Yang W.F."/>
            <person name="Lam T.T."/>
            <person name="Chang Q.C."/>
            <person name="Ding S.J."/>
            <person name="Wang X.J."/>
            <person name="Zhu J.G."/>
            <person name="Ruan X.D."/>
            <person name="Zhao L."/>
            <person name="Wei J.T."/>
            <person name="Ye R.Z."/>
            <person name="Que T.C."/>
            <person name="Du C.H."/>
            <person name="Zhou Y.H."/>
            <person name="Cheng J.X."/>
            <person name="Dai P.F."/>
            <person name="Guo W.B."/>
            <person name="Han X.H."/>
            <person name="Huang E.J."/>
            <person name="Li L.F."/>
            <person name="Wei W."/>
            <person name="Gao Y.C."/>
            <person name="Liu J.Z."/>
            <person name="Shao H.Z."/>
            <person name="Wang X."/>
            <person name="Wang C.C."/>
            <person name="Yang T.C."/>
            <person name="Huo Q.B."/>
            <person name="Li W."/>
            <person name="Chen H.Y."/>
            <person name="Chen S.E."/>
            <person name="Zhou L.G."/>
            <person name="Ni X.B."/>
            <person name="Tian J.H."/>
            <person name="Sheng Y."/>
            <person name="Liu T."/>
            <person name="Pan Y.S."/>
            <person name="Xia L.Y."/>
            <person name="Li J."/>
            <person name="Zhao F."/>
            <person name="Cao W.C."/>
        </authorList>
    </citation>
    <scope>NUCLEOTIDE SEQUENCE [LARGE SCALE GENOMIC DNA]</scope>
    <source>
        <strain evidence="2">HaeL-2018</strain>
    </source>
</reference>
<comment type="caution">
    <text evidence="2">The sequence shown here is derived from an EMBL/GenBank/DDBJ whole genome shotgun (WGS) entry which is preliminary data.</text>
</comment>
<gene>
    <name evidence="2" type="ORF">HPB48_019552</name>
</gene>